<reference evidence="2 3" key="1">
    <citation type="submission" date="2018-01" db="EMBL/GenBank/DDBJ databases">
        <title>Whole genome sequencing of Histamine producing bacteria.</title>
        <authorList>
            <person name="Butler K."/>
        </authorList>
    </citation>
    <scope>NUCLEOTIDE SEQUENCE [LARGE SCALE GENOMIC DNA]</scope>
    <source>
        <strain evidence="2 3">DSM 24669</strain>
    </source>
</reference>
<dbReference type="AlphaFoldDB" id="A0A2T3P4F4"/>
<name>A0A2T3P4F4_9GAMM</name>
<comment type="caution">
    <text evidence="2">The sequence shown here is derived from an EMBL/GenBank/DDBJ whole genome shotgun (WGS) entry which is preliminary data.</text>
</comment>
<dbReference type="CDD" id="cd04301">
    <property type="entry name" value="NAT_SF"/>
    <property type="match status" value="1"/>
</dbReference>
<keyword evidence="2" id="KW-0808">Transferase</keyword>
<protein>
    <submittedName>
        <fullName evidence="2">GNAT family N-acetyltransferase</fullName>
    </submittedName>
</protein>
<dbReference type="RefSeq" id="WP_084711751.1">
    <property type="nucleotide sequence ID" value="NZ_AP024852.1"/>
</dbReference>
<evidence type="ECO:0000259" key="1">
    <source>
        <dbReference type="PROSITE" id="PS51186"/>
    </source>
</evidence>
<dbReference type="OrthoDB" id="8304386at2"/>
<dbReference type="InterPro" id="IPR016181">
    <property type="entry name" value="Acyl_CoA_acyltransferase"/>
</dbReference>
<dbReference type="EMBL" id="PYLZ01000008">
    <property type="protein sequence ID" value="PSW23397.1"/>
    <property type="molecule type" value="Genomic_DNA"/>
</dbReference>
<dbReference type="Gene3D" id="3.40.630.30">
    <property type="match status" value="1"/>
</dbReference>
<accession>A0A2T3P4F4</accession>
<dbReference type="GO" id="GO:0016747">
    <property type="term" value="F:acyltransferase activity, transferring groups other than amino-acyl groups"/>
    <property type="evidence" value="ECO:0007669"/>
    <property type="project" value="InterPro"/>
</dbReference>
<dbReference type="Pfam" id="PF00583">
    <property type="entry name" value="Acetyltransf_1"/>
    <property type="match status" value="1"/>
</dbReference>
<dbReference type="SUPFAM" id="SSF55729">
    <property type="entry name" value="Acyl-CoA N-acyltransferases (Nat)"/>
    <property type="match status" value="1"/>
</dbReference>
<dbReference type="Proteomes" id="UP000240481">
    <property type="component" value="Unassembled WGS sequence"/>
</dbReference>
<evidence type="ECO:0000313" key="3">
    <source>
        <dbReference type="Proteomes" id="UP000240481"/>
    </source>
</evidence>
<proteinExistence type="predicted"/>
<keyword evidence="3" id="KW-1185">Reference proteome</keyword>
<dbReference type="STRING" id="680026.AB733_07865"/>
<organism evidence="2 3">
    <name type="scientific">Photobacterium swingsii</name>
    <dbReference type="NCBI Taxonomy" id="680026"/>
    <lineage>
        <taxon>Bacteria</taxon>
        <taxon>Pseudomonadati</taxon>
        <taxon>Pseudomonadota</taxon>
        <taxon>Gammaproteobacteria</taxon>
        <taxon>Vibrionales</taxon>
        <taxon>Vibrionaceae</taxon>
        <taxon>Photobacterium</taxon>
    </lineage>
</organism>
<dbReference type="PROSITE" id="PS51186">
    <property type="entry name" value="GNAT"/>
    <property type="match status" value="1"/>
</dbReference>
<dbReference type="InterPro" id="IPR000182">
    <property type="entry name" value="GNAT_dom"/>
</dbReference>
<sequence>MISHDELRLQELNATNFYAVCQLSVKQEQKGYVDTNAISMAEANFSDYVWMRGIYLNEVPVGFVMLNAHPEENTFYLWRFMIDKNYQGLGLGRSAIQLIVNELKATFNATELTTSVVPAKDGPQQFYECLGFKITGNYIEGRELELKLSI</sequence>
<gene>
    <name evidence="2" type="ORF">C9I94_14815</name>
</gene>
<evidence type="ECO:0000313" key="2">
    <source>
        <dbReference type="EMBL" id="PSW23397.1"/>
    </source>
</evidence>
<feature type="domain" description="N-acetyltransferase" evidence="1">
    <location>
        <begin position="7"/>
        <end position="150"/>
    </location>
</feature>